<evidence type="ECO:0000313" key="3">
    <source>
        <dbReference type="Proteomes" id="UP000002624"/>
    </source>
</evidence>
<dbReference type="EMBL" id="GG692420">
    <property type="protein sequence ID" value="EER43860.1"/>
    <property type="molecule type" value="Genomic_DNA"/>
</dbReference>
<protein>
    <submittedName>
        <fullName evidence="2">Uncharacterized protein</fullName>
    </submittedName>
</protein>
<proteinExistence type="predicted"/>
<organism evidence="2 3">
    <name type="scientific">Ajellomyces capsulatus (strain H143)</name>
    <name type="common">Darling's disease fungus</name>
    <name type="synonym">Histoplasma capsulatum</name>
    <dbReference type="NCBI Taxonomy" id="544712"/>
    <lineage>
        <taxon>Eukaryota</taxon>
        <taxon>Fungi</taxon>
        <taxon>Dikarya</taxon>
        <taxon>Ascomycota</taxon>
        <taxon>Pezizomycotina</taxon>
        <taxon>Eurotiomycetes</taxon>
        <taxon>Eurotiomycetidae</taxon>
        <taxon>Onygenales</taxon>
        <taxon>Ajellomycetaceae</taxon>
        <taxon>Histoplasma</taxon>
    </lineage>
</organism>
<dbReference type="Proteomes" id="UP000002624">
    <property type="component" value="Unassembled WGS sequence"/>
</dbReference>
<feature type="compositionally biased region" description="Gly residues" evidence="1">
    <location>
        <begin position="46"/>
        <end position="60"/>
    </location>
</feature>
<name>C6H639_AJECH</name>
<dbReference type="AlphaFoldDB" id="C6H639"/>
<evidence type="ECO:0000313" key="2">
    <source>
        <dbReference type="EMBL" id="EER43860.1"/>
    </source>
</evidence>
<dbReference type="VEuPathDB" id="FungiDB:HCDG_01890"/>
<evidence type="ECO:0000256" key="1">
    <source>
        <dbReference type="SAM" id="MobiDB-lite"/>
    </source>
</evidence>
<dbReference type="HOGENOM" id="CLU_2276646_0_0_1"/>
<sequence>MLDSSRAAWPGIYPKLPGLAGAAATIELGHNTRKQRPNFSTKPDGEGGMAKPGLGGGKQLQGGRLDEVRKVVGLPPPASDCLAGRTGIMLWSIACVPLDLRL</sequence>
<accession>C6H639</accession>
<feature type="region of interest" description="Disordered" evidence="1">
    <location>
        <begin position="28"/>
        <end position="62"/>
    </location>
</feature>
<gene>
    <name evidence="2" type="ORF">HCDG_01890</name>
</gene>
<reference evidence="3" key="1">
    <citation type="submission" date="2009-05" db="EMBL/GenBank/DDBJ databases">
        <title>The genome sequence of Ajellomyces capsulatus strain H143.</title>
        <authorList>
            <person name="Champion M."/>
            <person name="Cuomo C.A."/>
            <person name="Ma L.-J."/>
            <person name="Henn M.R."/>
            <person name="Sil A."/>
            <person name="Goldman B."/>
            <person name="Young S.K."/>
            <person name="Kodira C.D."/>
            <person name="Zeng Q."/>
            <person name="Koehrsen M."/>
            <person name="Alvarado L."/>
            <person name="Berlin A.M."/>
            <person name="Borenstein D."/>
            <person name="Chen Z."/>
            <person name="Engels R."/>
            <person name="Freedman E."/>
            <person name="Gellesch M."/>
            <person name="Goldberg J."/>
            <person name="Griggs A."/>
            <person name="Gujja S."/>
            <person name="Heiman D.I."/>
            <person name="Hepburn T.A."/>
            <person name="Howarth C."/>
            <person name="Jen D."/>
            <person name="Larson L."/>
            <person name="Lewis B."/>
            <person name="Mehta T."/>
            <person name="Park D."/>
            <person name="Pearson M."/>
            <person name="Roberts A."/>
            <person name="Saif S."/>
            <person name="Shea T.D."/>
            <person name="Shenoy N."/>
            <person name="Sisk P."/>
            <person name="Stolte C."/>
            <person name="Sykes S."/>
            <person name="Walk T."/>
            <person name="White J."/>
            <person name="Yandava C."/>
            <person name="Klein B."/>
            <person name="McEwen J.G."/>
            <person name="Puccia R."/>
            <person name="Goldman G.H."/>
            <person name="Felipe M.S."/>
            <person name="Nino-Vega G."/>
            <person name="San-Blas G."/>
            <person name="Taylor J.W."/>
            <person name="Mendoza L."/>
            <person name="Galagan J.E."/>
            <person name="Nusbaum C."/>
            <person name="Birren B.W."/>
        </authorList>
    </citation>
    <scope>NUCLEOTIDE SEQUENCE [LARGE SCALE GENOMIC DNA]</scope>
    <source>
        <strain evidence="3">H143</strain>
    </source>
</reference>